<dbReference type="PATRIC" id="fig|284581.3.peg.3088"/>
<evidence type="ECO:0000256" key="1">
    <source>
        <dbReference type="SAM" id="Phobius"/>
    </source>
</evidence>
<keyword evidence="1" id="KW-0812">Transmembrane</keyword>
<feature type="transmembrane region" description="Helical" evidence="1">
    <location>
        <begin position="7"/>
        <end position="30"/>
    </location>
</feature>
<evidence type="ECO:0000313" key="3">
    <source>
        <dbReference type="Proteomes" id="UP000037558"/>
    </source>
</evidence>
<name>A0A0M0KW14_9BACI</name>
<evidence type="ECO:0000313" key="2">
    <source>
        <dbReference type="EMBL" id="KOO42999.1"/>
    </source>
</evidence>
<dbReference type="Proteomes" id="UP000037558">
    <property type="component" value="Unassembled WGS sequence"/>
</dbReference>
<dbReference type="AlphaFoldDB" id="A0A0M0KW14"/>
<proteinExistence type="predicted"/>
<keyword evidence="1" id="KW-0472">Membrane</keyword>
<dbReference type="EMBL" id="LILC01000023">
    <property type="protein sequence ID" value="KOO42999.1"/>
    <property type="molecule type" value="Genomic_DNA"/>
</dbReference>
<comment type="caution">
    <text evidence="2">The sequence shown here is derived from an EMBL/GenBank/DDBJ whole genome shotgun (WGS) entry which is preliminary data.</text>
</comment>
<reference evidence="3" key="1">
    <citation type="submission" date="2015-08" db="EMBL/GenBank/DDBJ databases">
        <title>Fjat-14210 dsm16467.</title>
        <authorList>
            <person name="Liu B."/>
            <person name="Wang J."/>
            <person name="Zhu Y."/>
            <person name="Liu G."/>
            <person name="Chen Q."/>
            <person name="Chen Z."/>
            <person name="Lan J."/>
            <person name="Che J."/>
            <person name="Ge C."/>
            <person name="Shi H."/>
            <person name="Pan Z."/>
            <person name="Liu X."/>
        </authorList>
    </citation>
    <scope>NUCLEOTIDE SEQUENCE [LARGE SCALE GENOMIC DNA]</scope>
    <source>
        <strain evidence="3">DSM 16467</strain>
    </source>
</reference>
<sequence>MKKMLHFIAGFLVTSVLTVVIPLVLLFIILVSQPNDSDPSSGVAGGFGMALAFGLLTYIAPVTGIVGGVVWSVRMSRRNEEKQQLH</sequence>
<dbReference type="RefSeq" id="WP_053402805.1">
    <property type="nucleotide sequence ID" value="NZ_LILC01000023.1"/>
</dbReference>
<feature type="transmembrane region" description="Helical" evidence="1">
    <location>
        <begin position="50"/>
        <end position="73"/>
    </location>
</feature>
<organism evidence="2 3">
    <name type="scientific">Priestia koreensis</name>
    <dbReference type="NCBI Taxonomy" id="284581"/>
    <lineage>
        <taxon>Bacteria</taxon>
        <taxon>Bacillati</taxon>
        <taxon>Bacillota</taxon>
        <taxon>Bacilli</taxon>
        <taxon>Bacillales</taxon>
        <taxon>Bacillaceae</taxon>
        <taxon>Priestia</taxon>
    </lineage>
</organism>
<gene>
    <name evidence="2" type="ORF">AMD01_17870</name>
</gene>
<keyword evidence="1" id="KW-1133">Transmembrane helix</keyword>
<accession>A0A0M0KW14</accession>
<protein>
    <submittedName>
        <fullName evidence="2">Uncharacterized protein</fullName>
    </submittedName>
</protein>
<keyword evidence="3" id="KW-1185">Reference proteome</keyword>